<feature type="transmembrane region" description="Helical" evidence="2">
    <location>
        <begin position="20"/>
        <end position="42"/>
    </location>
</feature>
<protein>
    <recommendedName>
        <fullName evidence="5">DUF4129 domain-containing protein</fullName>
    </recommendedName>
</protein>
<keyword evidence="4" id="KW-1185">Reference proteome</keyword>
<evidence type="ECO:0000256" key="1">
    <source>
        <dbReference type="SAM" id="MobiDB-lite"/>
    </source>
</evidence>
<feature type="transmembrane region" description="Helical" evidence="2">
    <location>
        <begin position="262"/>
        <end position="280"/>
    </location>
</feature>
<evidence type="ECO:0008006" key="5">
    <source>
        <dbReference type="Google" id="ProtNLM"/>
    </source>
</evidence>
<feature type="compositionally biased region" description="Polar residues" evidence="1">
    <location>
        <begin position="221"/>
        <end position="235"/>
    </location>
</feature>
<dbReference type="AlphaFoldDB" id="A0A1G8WDT7"/>
<dbReference type="RefSeq" id="WP_093211150.1">
    <property type="nucleotide sequence ID" value="NZ_FNFL01000001.1"/>
</dbReference>
<evidence type="ECO:0000256" key="2">
    <source>
        <dbReference type="SAM" id="Phobius"/>
    </source>
</evidence>
<feature type="transmembrane region" description="Helical" evidence="2">
    <location>
        <begin position="82"/>
        <end position="99"/>
    </location>
</feature>
<keyword evidence="2" id="KW-1133">Transmembrane helix</keyword>
<dbReference type="STRING" id="407036.SAMN05216243_0731"/>
<dbReference type="EMBL" id="FNFL01000001">
    <property type="protein sequence ID" value="SDJ76424.1"/>
    <property type="molecule type" value="Genomic_DNA"/>
</dbReference>
<dbReference type="Proteomes" id="UP000198694">
    <property type="component" value="Unassembled WGS sequence"/>
</dbReference>
<feature type="transmembrane region" description="Helical" evidence="2">
    <location>
        <begin position="133"/>
        <end position="150"/>
    </location>
</feature>
<reference evidence="3 4" key="1">
    <citation type="submission" date="2016-10" db="EMBL/GenBank/DDBJ databases">
        <authorList>
            <person name="de Groot N.N."/>
        </authorList>
    </citation>
    <scope>NUCLEOTIDE SEQUENCE [LARGE SCALE GENOMIC DNA]</scope>
    <source>
        <strain evidence="3 4">CGMCC 1.6502</strain>
    </source>
</reference>
<keyword evidence="2" id="KW-0812">Transmembrane</keyword>
<organism evidence="3 4">
    <name type="scientific">Sediminibacillus albus</name>
    <dbReference type="NCBI Taxonomy" id="407036"/>
    <lineage>
        <taxon>Bacteria</taxon>
        <taxon>Bacillati</taxon>
        <taxon>Bacillota</taxon>
        <taxon>Bacilli</taxon>
        <taxon>Bacillales</taxon>
        <taxon>Bacillaceae</taxon>
        <taxon>Sediminibacillus</taxon>
    </lineage>
</organism>
<gene>
    <name evidence="3" type="ORF">SAMN05216243_0731</name>
</gene>
<accession>A0A1G8WDT7</accession>
<feature type="transmembrane region" description="Helical" evidence="2">
    <location>
        <begin position="54"/>
        <end position="76"/>
    </location>
</feature>
<name>A0A1G8WDT7_9BACI</name>
<evidence type="ECO:0000313" key="3">
    <source>
        <dbReference type="EMBL" id="SDJ76424.1"/>
    </source>
</evidence>
<keyword evidence="2" id="KW-0472">Membrane</keyword>
<dbReference type="OrthoDB" id="2352496at2"/>
<feature type="transmembrane region" description="Helical" evidence="2">
    <location>
        <begin position="111"/>
        <end position="127"/>
    </location>
</feature>
<feature type="transmembrane region" description="Helical" evidence="2">
    <location>
        <begin position="191"/>
        <end position="211"/>
    </location>
</feature>
<proteinExistence type="predicted"/>
<feature type="transmembrane region" description="Helical" evidence="2">
    <location>
        <begin position="162"/>
        <end position="185"/>
    </location>
</feature>
<evidence type="ECO:0000313" key="4">
    <source>
        <dbReference type="Proteomes" id="UP000198694"/>
    </source>
</evidence>
<sequence length="402" mass="46366">MNYAERQITRIYQFTSEAILVYLLLIPLLWLLDITVCFWSFLMLIGIQVIGTTIIARFSTVMYPFILWGGLLVMAAVSLFNMPYWLAGLIAAVFGWRFIKHQQDADHRHEKSLLALSFFLIAVYLLMDSNPVFLWIAIVQFVFMLSGYLLRNIMSMERGRGFSLHFIWIIFGVFTALGVAIAFLFNGFRVGYLFIGNLLTSALGGILGWIFRTTEIEPNYKQSDTDGSQIVQDGSNRSDDGPEVGENFDGEVVNQVLHAAQWVLTIAVIVAATLILLSIYKRRIEVDRGAYRNIEIANESLPESLKKKKRWFSKTRVNRPSNPIRKLFLDFEIFAEKLGFGRRAYETVEDWFNRLQLPVNDVVLYQRVRYGEEELSVQEEKTFRKEIQELTNILKDQSTDTN</sequence>
<feature type="region of interest" description="Disordered" evidence="1">
    <location>
        <begin position="221"/>
        <end position="244"/>
    </location>
</feature>